<dbReference type="InterPro" id="IPR007864">
    <property type="entry name" value="UreE_C_dom"/>
</dbReference>
<evidence type="ECO:0000256" key="6">
    <source>
        <dbReference type="SAM" id="MobiDB-lite"/>
    </source>
</evidence>
<name>A0A542W2I5_ZYMMB</name>
<gene>
    <name evidence="5" type="primary">ureE</name>
    <name evidence="8" type="ORF">FBY58_1401</name>
</gene>
<protein>
    <recommendedName>
        <fullName evidence="5">Urease accessory protein UreE</fullName>
    </recommendedName>
</protein>
<evidence type="ECO:0000256" key="1">
    <source>
        <dbReference type="ARBA" id="ARBA00004496"/>
    </source>
</evidence>
<dbReference type="InterPro" id="IPR036118">
    <property type="entry name" value="UreE_N_sf"/>
</dbReference>
<dbReference type="AlphaFoldDB" id="A0A542W2I5"/>
<dbReference type="GO" id="GO:0005737">
    <property type="term" value="C:cytoplasm"/>
    <property type="evidence" value="ECO:0007669"/>
    <property type="project" value="UniProtKB-SubCell"/>
</dbReference>
<evidence type="ECO:0000256" key="2">
    <source>
        <dbReference type="ARBA" id="ARBA00022490"/>
    </source>
</evidence>
<dbReference type="GO" id="GO:0016151">
    <property type="term" value="F:nickel cation binding"/>
    <property type="evidence" value="ECO:0007669"/>
    <property type="project" value="UniProtKB-UniRule"/>
</dbReference>
<organism evidence="8 9">
    <name type="scientific">Zymomonas mobilis</name>
    <dbReference type="NCBI Taxonomy" id="542"/>
    <lineage>
        <taxon>Bacteria</taxon>
        <taxon>Pseudomonadati</taxon>
        <taxon>Pseudomonadota</taxon>
        <taxon>Alphaproteobacteria</taxon>
        <taxon>Sphingomonadales</taxon>
        <taxon>Zymomonadaceae</taxon>
        <taxon>Zymomonas</taxon>
    </lineage>
</organism>
<dbReference type="GO" id="GO:0019627">
    <property type="term" value="P:urea metabolic process"/>
    <property type="evidence" value="ECO:0007669"/>
    <property type="project" value="InterPro"/>
</dbReference>
<comment type="similarity">
    <text evidence="5">Belongs to the UreE family.</text>
</comment>
<dbReference type="SMART" id="SM00988">
    <property type="entry name" value="UreE_N"/>
    <property type="match status" value="1"/>
</dbReference>
<dbReference type="Gene3D" id="3.30.70.790">
    <property type="entry name" value="UreE, C-terminal domain"/>
    <property type="match status" value="1"/>
</dbReference>
<dbReference type="Proteomes" id="UP000316887">
    <property type="component" value="Unassembled WGS sequence"/>
</dbReference>
<dbReference type="SUPFAM" id="SSF69287">
    <property type="entry name" value="Urease metallochaperone UreE, N-terminal domain"/>
    <property type="match status" value="1"/>
</dbReference>
<dbReference type="EMBL" id="VFOF01000001">
    <property type="protein sequence ID" value="TQL17796.1"/>
    <property type="molecule type" value="Genomic_DNA"/>
</dbReference>
<keyword evidence="4 5" id="KW-0143">Chaperone</keyword>
<dbReference type="CDD" id="cd00571">
    <property type="entry name" value="UreE"/>
    <property type="match status" value="1"/>
</dbReference>
<dbReference type="RefSeq" id="WP_185738181.1">
    <property type="nucleotide sequence ID" value="NZ_VFOF01000001.1"/>
</dbReference>
<comment type="caution">
    <text evidence="8">The sequence shown here is derived from an EMBL/GenBank/DDBJ whole genome shotgun (WGS) entry which is preliminary data.</text>
</comment>
<dbReference type="Pfam" id="PF02814">
    <property type="entry name" value="UreE_N"/>
    <property type="match status" value="1"/>
</dbReference>
<dbReference type="SUPFAM" id="SSF69737">
    <property type="entry name" value="Urease metallochaperone UreE, C-terminal domain"/>
    <property type="match status" value="1"/>
</dbReference>
<feature type="region of interest" description="Disordered" evidence="6">
    <location>
        <begin position="138"/>
        <end position="176"/>
    </location>
</feature>
<keyword evidence="3 5" id="KW-0533">Nickel</keyword>
<evidence type="ECO:0000256" key="3">
    <source>
        <dbReference type="ARBA" id="ARBA00022596"/>
    </source>
</evidence>
<comment type="subcellular location">
    <subcellularLocation>
        <location evidence="1 5">Cytoplasm</location>
    </subcellularLocation>
</comment>
<feature type="domain" description="UreE urease accessory N-terminal" evidence="7">
    <location>
        <begin position="4"/>
        <end position="68"/>
    </location>
</feature>
<evidence type="ECO:0000313" key="9">
    <source>
        <dbReference type="Proteomes" id="UP000316887"/>
    </source>
</evidence>
<dbReference type="InterPro" id="IPR004029">
    <property type="entry name" value="UreE_N"/>
</dbReference>
<dbReference type="Gene3D" id="2.60.260.20">
    <property type="entry name" value="Urease metallochaperone UreE, N-terminal domain"/>
    <property type="match status" value="1"/>
</dbReference>
<dbReference type="GO" id="GO:0051082">
    <property type="term" value="F:unfolded protein binding"/>
    <property type="evidence" value="ECO:0007669"/>
    <property type="project" value="UniProtKB-UniRule"/>
</dbReference>
<evidence type="ECO:0000256" key="4">
    <source>
        <dbReference type="ARBA" id="ARBA00023186"/>
    </source>
</evidence>
<sequence length="176" mass="19972">MMRIIEILPAGSWDENQAADVYHADYEGRHRRRKRLELQSGAHALLDLEKPRLLMTGDGLKLEDDRIVRVESQKEKLLRVTATSPLHLLKLAWHLGNRHLPAAIHDDYILIRNDHVIANMVTKLSGYVAEVDEAFSPETGAYSGDDDHGHSHSHHDHSDHSDHSHADGGHHHSHHH</sequence>
<comment type="function">
    <text evidence="5">Involved in urease metallocenter assembly. Binds nickel. Probably functions as a nickel donor during metallocenter assembly.</text>
</comment>
<accession>A0A542W2I5</accession>
<evidence type="ECO:0000256" key="5">
    <source>
        <dbReference type="HAMAP-Rule" id="MF_00822"/>
    </source>
</evidence>
<keyword evidence="2 5" id="KW-0963">Cytoplasm</keyword>
<dbReference type="Pfam" id="PF05194">
    <property type="entry name" value="UreE_C"/>
    <property type="match status" value="1"/>
</dbReference>
<reference evidence="8 9" key="1">
    <citation type="submission" date="2019-06" db="EMBL/GenBank/DDBJ databases">
        <title>Genome sequencing of Zymomonas mobilis strains for genetic engineering and biofuel applications.</title>
        <authorList>
            <person name="Teravest M."/>
        </authorList>
    </citation>
    <scope>NUCLEOTIDE SEQUENCE [LARGE SCALE GENOMIC DNA]</scope>
    <source>
        <strain evidence="8 9">AN0101</strain>
    </source>
</reference>
<dbReference type="InterPro" id="IPR012406">
    <property type="entry name" value="UreE"/>
</dbReference>
<dbReference type="HAMAP" id="MF_00822">
    <property type="entry name" value="UreE"/>
    <property type="match status" value="1"/>
</dbReference>
<proteinExistence type="inferred from homology"/>
<evidence type="ECO:0000259" key="7">
    <source>
        <dbReference type="SMART" id="SM00988"/>
    </source>
</evidence>
<dbReference type="GO" id="GO:0065003">
    <property type="term" value="P:protein-containing complex assembly"/>
    <property type="evidence" value="ECO:0007669"/>
    <property type="project" value="InterPro"/>
</dbReference>
<feature type="compositionally biased region" description="Basic and acidic residues" evidence="6">
    <location>
        <begin position="145"/>
        <end position="170"/>
    </location>
</feature>
<dbReference type="GO" id="GO:0006457">
    <property type="term" value="P:protein folding"/>
    <property type="evidence" value="ECO:0007669"/>
    <property type="project" value="InterPro"/>
</dbReference>
<evidence type="ECO:0000313" key="8">
    <source>
        <dbReference type="EMBL" id="TQL17796.1"/>
    </source>
</evidence>